<dbReference type="RefSeq" id="WP_243648602.1">
    <property type="nucleotide sequence ID" value="NZ_SMAG01000001.1"/>
</dbReference>
<evidence type="ECO:0000313" key="4">
    <source>
        <dbReference type="Proteomes" id="UP000294937"/>
    </source>
</evidence>
<dbReference type="AlphaFoldDB" id="A0A4R3L943"/>
<proteinExistence type="predicted"/>
<keyword evidence="4" id="KW-1185">Reference proteome</keyword>
<keyword evidence="3" id="KW-0489">Methyltransferase</keyword>
<dbReference type="InterPro" id="IPR029063">
    <property type="entry name" value="SAM-dependent_MTases_sf"/>
</dbReference>
<dbReference type="PANTHER" id="PTHR43861:SF3">
    <property type="entry name" value="PUTATIVE (AFU_ORTHOLOGUE AFUA_2G14390)-RELATED"/>
    <property type="match status" value="1"/>
</dbReference>
<dbReference type="Pfam" id="PF08241">
    <property type="entry name" value="Methyltransf_11"/>
    <property type="match status" value="1"/>
</dbReference>
<evidence type="ECO:0000256" key="1">
    <source>
        <dbReference type="ARBA" id="ARBA00022679"/>
    </source>
</evidence>
<comment type="caution">
    <text evidence="3">The sequence shown here is derived from an EMBL/GenBank/DDBJ whole genome shotgun (WGS) entry which is preliminary data.</text>
</comment>
<organism evidence="3 4">
    <name type="scientific">Hazenella coriacea</name>
    <dbReference type="NCBI Taxonomy" id="1179467"/>
    <lineage>
        <taxon>Bacteria</taxon>
        <taxon>Bacillati</taxon>
        <taxon>Bacillota</taxon>
        <taxon>Bacilli</taxon>
        <taxon>Bacillales</taxon>
        <taxon>Thermoactinomycetaceae</taxon>
        <taxon>Hazenella</taxon>
    </lineage>
</organism>
<dbReference type="EMBL" id="SMAG01000001">
    <property type="protein sequence ID" value="TCS96571.1"/>
    <property type="molecule type" value="Genomic_DNA"/>
</dbReference>
<dbReference type="Gene3D" id="3.40.50.150">
    <property type="entry name" value="Vaccinia Virus protein VP39"/>
    <property type="match status" value="1"/>
</dbReference>
<gene>
    <name evidence="3" type="ORF">EDD58_101206</name>
</gene>
<dbReference type="Proteomes" id="UP000294937">
    <property type="component" value="Unassembled WGS sequence"/>
</dbReference>
<dbReference type="PANTHER" id="PTHR43861">
    <property type="entry name" value="TRANS-ACONITATE 2-METHYLTRANSFERASE-RELATED"/>
    <property type="match status" value="1"/>
</dbReference>
<accession>A0A4R3L943</accession>
<dbReference type="SUPFAM" id="SSF53335">
    <property type="entry name" value="S-adenosyl-L-methionine-dependent methyltransferases"/>
    <property type="match status" value="1"/>
</dbReference>
<dbReference type="GO" id="GO:0032259">
    <property type="term" value="P:methylation"/>
    <property type="evidence" value="ECO:0007669"/>
    <property type="project" value="UniProtKB-KW"/>
</dbReference>
<reference evidence="3 4" key="1">
    <citation type="submission" date="2019-03" db="EMBL/GenBank/DDBJ databases">
        <title>Genomic Encyclopedia of Type Strains, Phase IV (KMG-IV): sequencing the most valuable type-strain genomes for metagenomic binning, comparative biology and taxonomic classification.</title>
        <authorList>
            <person name="Goeker M."/>
        </authorList>
    </citation>
    <scope>NUCLEOTIDE SEQUENCE [LARGE SCALE GENOMIC DNA]</scope>
    <source>
        <strain evidence="3 4">DSM 45707</strain>
    </source>
</reference>
<feature type="domain" description="Methyltransferase type 11" evidence="2">
    <location>
        <begin position="43"/>
        <end position="137"/>
    </location>
</feature>
<evidence type="ECO:0000259" key="2">
    <source>
        <dbReference type="Pfam" id="PF08241"/>
    </source>
</evidence>
<sequence length="191" mass="22184">MHHEKRFNPEKAARLLDPERYRKLPPEQIIQYLEIDSTDVIADFGCGNGFFTLPFAEQTQSLVYAVDVEEKMLDLLKERVNEAGLDHFKYIVNDLGVIPIPNHEIDKWICSLVLHEVDDLEQTIQELKRVMKPTGKGLILEWSPRQTDSGPPLHHRITPEKLQSLFHKHDVWTEVVSVHPDFYALRVSLIK</sequence>
<keyword evidence="1 3" id="KW-0808">Transferase</keyword>
<name>A0A4R3L943_9BACL</name>
<dbReference type="GO" id="GO:0008757">
    <property type="term" value="F:S-adenosylmethionine-dependent methyltransferase activity"/>
    <property type="evidence" value="ECO:0007669"/>
    <property type="project" value="InterPro"/>
</dbReference>
<dbReference type="InterPro" id="IPR013216">
    <property type="entry name" value="Methyltransf_11"/>
</dbReference>
<evidence type="ECO:0000313" key="3">
    <source>
        <dbReference type="EMBL" id="TCS96571.1"/>
    </source>
</evidence>
<protein>
    <submittedName>
        <fullName evidence="3">Methyltransferase family protein</fullName>
    </submittedName>
</protein>
<dbReference type="CDD" id="cd02440">
    <property type="entry name" value="AdoMet_MTases"/>
    <property type="match status" value="1"/>
</dbReference>